<organism evidence="1 2">
    <name type="scientific">Thelephora ganbajun</name>
    <name type="common">Ganba fungus</name>
    <dbReference type="NCBI Taxonomy" id="370292"/>
    <lineage>
        <taxon>Eukaryota</taxon>
        <taxon>Fungi</taxon>
        <taxon>Dikarya</taxon>
        <taxon>Basidiomycota</taxon>
        <taxon>Agaricomycotina</taxon>
        <taxon>Agaricomycetes</taxon>
        <taxon>Thelephorales</taxon>
        <taxon>Thelephoraceae</taxon>
        <taxon>Thelephora</taxon>
    </lineage>
</organism>
<dbReference type="EMBL" id="MU118083">
    <property type="protein sequence ID" value="KAF9645658.1"/>
    <property type="molecule type" value="Genomic_DNA"/>
</dbReference>
<accession>A0ACB6Z7T4</accession>
<dbReference type="Proteomes" id="UP000886501">
    <property type="component" value="Unassembled WGS sequence"/>
</dbReference>
<reference evidence="1" key="2">
    <citation type="journal article" date="2020" name="Nat. Commun.">
        <title>Large-scale genome sequencing of mycorrhizal fungi provides insights into the early evolution of symbiotic traits.</title>
        <authorList>
            <person name="Miyauchi S."/>
            <person name="Kiss E."/>
            <person name="Kuo A."/>
            <person name="Drula E."/>
            <person name="Kohler A."/>
            <person name="Sanchez-Garcia M."/>
            <person name="Morin E."/>
            <person name="Andreopoulos B."/>
            <person name="Barry K.W."/>
            <person name="Bonito G."/>
            <person name="Buee M."/>
            <person name="Carver A."/>
            <person name="Chen C."/>
            <person name="Cichocki N."/>
            <person name="Clum A."/>
            <person name="Culley D."/>
            <person name="Crous P.W."/>
            <person name="Fauchery L."/>
            <person name="Girlanda M."/>
            <person name="Hayes R.D."/>
            <person name="Keri Z."/>
            <person name="LaButti K."/>
            <person name="Lipzen A."/>
            <person name="Lombard V."/>
            <person name="Magnuson J."/>
            <person name="Maillard F."/>
            <person name="Murat C."/>
            <person name="Nolan M."/>
            <person name="Ohm R.A."/>
            <person name="Pangilinan J."/>
            <person name="Pereira M.F."/>
            <person name="Perotto S."/>
            <person name="Peter M."/>
            <person name="Pfister S."/>
            <person name="Riley R."/>
            <person name="Sitrit Y."/>
            <person name="Stielow J.B."/>
            <person name="Szollosi G."/>
            <person name="Zifcakova L."/>
            <person name="Stursova M."/>
            <person name="Spatafora J.W."/>
            <person name="Tedersoo L."/>
            <person name="Vaario L.M."/>
            <person name="Yamada A."/>
            <person name="Yan M."/>
            <person name="Wang P."/>
            <person name="Xu J."/>
            <person name="Bruns T."/>
            <person name="Baldrian P."/>
            <person name="Vilgalys R."/>
            <person name="Dunand C."/>
            <person name="Henrissat B."/>
            <person name="Grigoriev I.V."/>
            <person name="Hibbett D."/>
            <person name="Nagy L.G."/>
            <person name="Martin F.M."/>
        </authorList>
    </citation>
    <scope>NUCLEOTIDE SEQUENCE</scope>
    <source>
        <strain evidence="1">P2</strain>
    </source>
</reference>
<reference evidence="1" key="1">
    <citation type="submission" date="2019-10" db="EMBL/GenBank/DDBJ databases">
        <authorList>
            <consortium name="DOE Joint Genome Institute"/>
            <person name="Kuo A."/>
            <person name="Miyauchi S."/>
            <person name="Kiss E."/>
            <person name="Drula E."/>
            <person name="Kohler A."/>
            <person name="Sanchez-Garcia M."/>
            <person name="Andreopoulos B."/>
            <person name="Barry K.W."/>
            <person name="Bonito G."/>
            <person name="Buee M."/>
            <person name="Carver A."/>
            <person name="Chen C."/>
            <person name="Cichocki N."/>
            <person name="Clum A."/>
            <person name="Culley D."/>
            <person name="Crous P.W."/>
            <person name="Fauchery L."/>
            <person name="Girlanda M."/>
            <person name="Hayes R."/>
            <person name="Keri Z."/>
            <person name="Labutti K."/>
            <person name="Lipzen A."/>
            <person name="Lombard V."/>
            <person name="Magnuson J."/>
            <person name="Maillard F."/>
            <person name="Morin E."/>
            <person name="Murat C."/>
            <person name="Nolan M."/>
            <person name="Ohm R."/>
            <person name="Pangilinan J."/>
            <person name="Pereira M."/>
            <person name="Perotto S."/>
            <person name="Peter M."/>
            <person name="Riley R."/>
            <person name="Sitrit Y."/>
            <person name="Stielow B."/>
            <person name="Szollosi G."/>
            <person name="Zifcakova L."/>
            <person name="Stursova M."/>
            <person name="Spatafora J.W."/>
            <person name="Tedersoo L."/>
            <person name="Vaario L.-M."/>
            <person name="Yamada A."/>
            <person name="Yan M."/>
            <person name="Wang P."/>
            <person name="Xu J."/>
            <person name="Bruns T."/>
            <person name="Baldrian P."/>
            <person name="Vilgalys R."/>
            <person name="Henrissat B."/>
            <person name="Grigoriev I.V."/>
            <person name="Hibbett D."/>
            <person name="Nagy L.G."/>
            <person name="Martin F.M."/>
        </authorList>
    </citation>
    <scope>NUCLEOTIDE SEQUENCE</scope>
    <source>
        <strain evidence="1">P2</strain>
    </source>
</reference>
<evidence type="ECO:0000313" key="1">
    <source>
        <dbReference type="EMBL" id="KAF9645658.1"/>
    </source>
</evidence>
<protein>
    <submittedName>
        <fullName evidence="1">Uncharacterized protein</fullName>
    </submittedName>
</protein>
<comment type="caution">
    <text evidence="1">The sequence shown here is derived from an EMBL/GenBank/DDBJ whole genome shotgun (WGS) entry which is preliminary data.</text>
</comment>
<gene>
    <name evidence="1" type="ORF">BDM02DRAFT_3271567</name>
</gene>
<name>A0ACB6Z7T4_THEGA</name>
<evidence type="ECO:0000313" key="2">
    <source>
        <dbReference type="Proteomes" id="UP000886501"/>
    </source>
</evidence>
<proteinExistence type="predicted"/>
<keyword evidence="2" id="KW-1185">Reference proteome</keyword>
<sequence length="206" mass="22846">MAPAFTLETPSKRPMTPVKPPVTQLLEAVTANSPRPKGRTTISSTRIATAMDPSTEAGNLEVTTLFMDRFGYKGLAGPEPMRGLEVSPEKGSRRARKFVRGGMAEHTKTFYSRQETSDSLWQTELQSLPNAKPDLRIHSTEILTTTPQSVLLKGAIRQRGCGDQETRVMLPLVVEPSLRIANGVEVFQPWSTIGDVIFCTRYRIMK</sequence>